<organism evidence="1">
    <name type="scientific">Culicoides sonorensis</name>
    <name type="common">Biting midge</name>
    <dbReference type="NCBI Taxonomy" id="179676"/>
    <lineage>
        <taxon>Eukaryota</taxon>
        <taxon>Metazoa</taxon>
        <taxon>Ecdysozoa</taxon>
        <taxon>Arthropoda</taxon>
        <taxon>Hexapoda</taxon>
        <taxon>Insecta</taxon>
        <taxon>Pterygota</taxon>
        <taxon>Neoptera</taxon>
        <taxon>Endopterygota</taxon>
        <taxon>Diptera</taxon>
        <taxon>Nematocera</taxon>
        <taxon>Chironomoidea</taxon>
        <taxon>Ceratopogonidae</taxon>
        <taxon>Ceratopogoninae</taxon>
        <taxon>Culicoides</taxon>
        <taxon>Monoculicoides</taxon>
    </lineage>
</organism>
<reference evidence="1" key="1">
    <citation type="submission" date="2018-07" db="EMBL/GenBank/DDBJ databases">
        <authorList>
            <person name="Quirk P.G."/>
            <person name="Krulwich T.A."/>
        </authorList>
    </citation>
    <scope>NUCLEOTIDE SEQUENCE</scope>
</reference>
<dbReference type="OMA" id="IFDMLYV"/>
<dbReference type="VEuPathDB" id="VectorBase:CSON007069"/>
<dbReference type="SUPFAM" id="SSF52047">
    <property type="entry name" value="RNI-like"/>
    <property type="match status" value="1"/>
</dbReference>
<sequence>MLCIKKTLIASQFLQTKGQNRHFWQWVTMIFNQLDFDRIKRHGPDRACTEWLLRNGASVKFTGEKNLYSDYNRLPSDDVKFTRKIKEIHAIDAGLNSSGFNHLRGLTDVDLVHIENCTYVDDKLILNLSHIRNSLKTLEIIGCKNITDEGLMHAKHLVHLEKFLAHDLPYVKDEKKVLDELSRALPNCKFNFKFQ</sequence>
<accession>A0A336M190</accession>
<dbReference type="Gene3D" id="3.80.10.10">
    <property type="entry name" value="Ribonuclease Inhibitor"/>
    <property type="match status" value="1"/>
</dbReference>
<proteinExistence type="predicted"/>
<dbReference type="AlphaFoldDB" id="A0A336M190"/>
<gene>
    <name evidence="1" type="primary">CSON007069</name>
</gene>
<dbReference type="InterPro" id="IPR032675">
    <property type="entry name" value="LRR_dom_sf"/>
</dbReference>
<evidence type="ECO:0000313" key="1">
    <source>
        <dbReference type="EMBL" id="SSX22603.1"/>
    </source>
</evidence>
<protein>
    <submittedName>
        <fullName evidence="1">CSON007069 protein</fullName>
    </submittedName>
</protein>
<name>A0A336M190_CULSO</name>
<dbReference type="EMBL" id="UFQT01000265">
    <property type="protein sequence ID" value="SSX22603.1"/>
    <property type="molecule type" value="Genomic_DNA"/>
</dbReference>